<evidence type="ECO:0000256" key="2">
    <source>
        <dbReference type="ARBA" id="ARBA00023002"/>
    </source>
</evidence>
<evidence type="ECO:0000313" key="5">
    <source>
        <dbReference type="EMBL" id="KKL24667.1"/>
    </source>
</evidence>
<evidence type="ECO:0008006" key="6">
    <source>
        <dbReference type="Google" id="ProtNLM"/>
    </source>
</evidence>
<keyword evidence="2" id="KW-0560">Oxidoreductase</keyword>
<sequence>MSKCPVKVPDPYNKGLSLTKCIRIPFPQAVPALPIMDKATCRYHLTGKCRVCEKFCQVKAIDFEQKERLLDYEVGAIILAAGAQEFDARLKGEYGYKLFPNVVSSMEYERMLSASGPSGGHVTRPSDGKEPEKIAIIQCVGSRDVGSGNEHCSAVCCMKSAKAAIITREHLPNA</sequence>
<evidence type="ECO:0000256" key="1">
    <source>
        <dbReference type="ARBA" id="ARBA00022723"/>
    </source>
</evidence>
<organism evidence="5">
    <name type="scientific">marine sediment metagenome</name>
    <dbReference type="NCBI Taxonomy" id="412755"/>
    <lineage>
        <taxon>unclassified sequences</taxon>
        <taxon>metagenomes</taxon>
        <taxon>ecological metagenomes</taxon>
    </lineage>
</organism>
<feature type="non-terminal residue" evidence="5">
    <location>
        <position position="174"/>
    </location>
</feature>
<dbReference type="InterPro" id="IPR039650">
    <property type="entry name" value="HdrA-like"/>
</dbReference>
<dbReference type="SUPFAM" id="SSF54862">
    <property type="entry name" value="4Fe-4S ferredoxins"/>
    <property type="match status" value="1"/>
</dbReference>
<keyword evidence="1" id="KW-0479">Metal-binding</keyword>
<dbReference type="GO" id="GO:0016491">
    <property type="term" value="F:oxidoreductase activity"/>
    <property type="evidence" value="ECO:0007669"/>
    <property type="project" value="UniProtKB-KW"/>
</dbReference>
<evidence type="ECO:0000256" key="3">
    <source>
        <dbReference type="ARBA" id="ARBA00023004"/>
    </source>
</evidence>
<dbReference type="PANTHER" id="PTHR43498:SF1">
    <property type="entry name" value="COB--COM HETERODISULFIDE REDUCTASE IRON-SULFUR SUBUNIT A"/>
    <property type="match status" value="1"/>
</dbReference>
<dbReference type="AlphaFoldDB" id="A0A0F9CE08"/>
<keyword evidence="3" id="KW-0408">Iron</keyword>
<dbReference type="PANTHER" id="PTHR43498">
    <property type="entry name" value="FERREDOXIN:COB-COM HETERODISULFIDE REDUCTASE SUBUNIT A"/>
    <property type="match status" value="1"/>
</dbReference>
<keyword evidence="4" id="KW-0411">Iron-sulfur</keyword>
<dbReference type="GO" id="GO:0046872">
    <property type="term" value="F:metal ion binding"/>
    <property type="evidence" value="ECO:0007669"/>
    <property type="project" value="UniProtKB-KW"/>
</dbReference>
<gene>
    <name evidence="5" type="ORF">LCGC14_2413000</name>
</gene>
<dbReference type="GO" id="GO:0051536">
    <property type="term" value="F:iron-sulfur cluster binding"/>
    <property type="evidence" value="ECO:0007669"/>
    <property type="project" value="UniProtKB-KW"/>
</dbReference>
<evidence type="ECO:0000256" key="4">
    <source>
        <dbReference type="ARBA" id="ARBA00023014"/>
    </source>
</evidence>
<accession>A0A0F9CE08</accession>
<comment type="caution">
    <text evidence="5">The sequence shown here is derived from an EMBL/GenBank/DDBJ whole genome shotgun (WGS) entry which is preliminary data.</text>
</comment>
<name>A0A0F9CE08_9ZZZZ</name>
<proteinExistence type="predicted"/>
<reference evidence="5" key="1">
    <citation type="journal article" date="2015" name="Nature">
        <title>Complex archaea that bridge the gap between prokaryotes and eukaryotes.</title>
        <authorList>
            <person name="Spang A."/>
            <person name="Saw J.H."/>
            <person name="Jorgensen S.L."/>
            <person name="Zaremba-Niedzwiedzka K."/>
            <person name="Martijn J."/>
            <person name="Lind A.E."/>
            <person name="van Eijk R."/>
            <person name="Schleper C."/>
            <person name="Guy L."/>
            <person name="Ettema T.J."/>
        </authorList>
    </citation>
    <scope>NUCLEOTIDE SEQUENCE</scope>
</reference>
<protein>
    <recommendedName>
        <fullName evidence="6">4Fe-4S ferredoxin-type domain-containing protein</fullName>
    </recommendedName>
</protein>
<dbReference type="EMBL" id="LAZR01036503">
    <property type="protein sequence ID" value="KKL24667.1"/>
    <property type="molecule type" value="Genomic_DNA"/>
</dbReference>